<dbReference type="GO" id="GO:0006044">
    <property type="term" value="P:N-acetylglucosamine metabolic process"/>
    <property type="evidence" value="ECO:0007669"/>
    <property type="project" value="TreeGrafter"/>
</dbReference>
<reference evidence="1" key="1">
    <citation type="submission" date="2020-11" db="EMBL/GenBank/DDBJ databases">
        <authorList>
            <consortium name="DOE Joint Genome Institute"/>
            <person name="Ahrendt S."/>
            <person name="Riley R."/>
            <person name="Andreopoulos W."/>
            <person name="Labutti K."/>
            <person name="Pangilinan J."/>
            <person name="Ruiz-Duenas F.J."/>
            <person name="Barrasa J.M."/>
            <person name="Sanchez-Garcia M."/>
            <person name="Camarero S."/>
            <person name="Miyauchi S."/>
            <person name="Serrano A."/>
            <person name="Linde D."/>
            <person name="Babiker R."/>
            <person name="Drula E."/>
            <person name="Ayuso-Fernandez I."/>
            <person name="Pacheco R."/>
            <person name="Padilla G."/>
            <person name="Ferreira P."/>
            <person name="Barriuso J."/>
            <person name="Kellner H."/>
            <person name="Castanera R."/>
            <person name="Alfaro M."/>
            <person name="Ramirez L."/>
            <person name="Pisabarro A.G."/>
            <person name="Kuo A."/>
            <person name="Tritt A."/>
            <person name="Lipzen A."/>
            <person name="He G."/>
            <person name="Yan M."/>
            <person name="Ng V."/>
            <person name="Cullen D."/>
            <person name="Martin F."/>
            <person name="Rosso M.-N."/>
            <person name="Henrissat B."/>
            <person name="Hibbett D."/>
            <person name="Martinez A.T."/>
            <person name="Grigoriev I.V."/>
        </authorList>
    </citation>
    <scope>NUCLEOTIDE SEQUENCE</scope>
    <source>
        <strain evidence="1">CBS 506.95</strain>
    </source>
</reference>
<dbReference type="InterPro" id="IPR006813">
    <property type="entry name" value="Glyco_trans_17"/>
</dbReference>
<organism evidence="1 2">
    <name type="scientific">Crepidotus variabilis</name>
    <dbReference type="NCBI Taxonomy" id="179855"/>
    <lineage>
        <taxon>Eukaryota</taxon>
        <taxon>Fungi</taxon>
        <taxon>Dikarya</taxon>
        <taxon>Basidiomycota</taxon>
        <taxon>Agaricomycotina</taxon>
        <taxon>Agaricomycetes</taxon>
        <taxon>Agaricomycetidae</taxon>
        <taxon>Agaricales</taxon>
        <taxon>Agaricineae</taxon>
        <taxon>Crepidotaceae</taxon>
        <taxon>Crepidotus</taxon>
    </lineage>
</organism>
<dbReference type="GO" id="GO:0003830">
    <property type="term" value="F:beta-1,4-mannosylglycoprotein 4-beta-N-acetylglucosaminyltransferase activity"/>
    <property type="evidence" value="ECO:0007669"/>
    <property type="project" value="InterPro"/>
</dbReference>
<evidence type="ECO:0000313" key="1">
    <source>
        <dbReference type="EMBL" id="KAF9522569.1"/>
    </source>
</evidence>
<dbReference type="Pfam" id="PF04724">
    <property type="entry name" value="Glyco_transf_17"/>
    <property type="match status" value="1"/>
</dbReference>
<comment type="caution">
    <text evidence="1">The sequence shown here is derived from an EMBL/GenBank/DDBJ whole genome shotgun (WGS) entry which is preliminary data.</text>
</comment>
<dbReference type="PANTHER" id="PTHR12224">
    <property type="entry name" value="BETA-1,4-MANNOSYL-GLYCOPROTEIN BETA-1,4-N-ACETYLGLUCOSAMINYL-TRANSFERASE"/>
    <property type="match status" value="1"/>
</dbReference>
<dbReference type="AlphaFoldDB" id="A0A9P6E4U7"/>
<sequence>MPLLHRRRQKPLKRILVLVICLALISLCLTLVSNTHMVIETLSSSTRPLWDHNDAPSRVIAHFHSDGLTVNEDVCKLHGWKARSVINKANLKVLDAVLMSSELELLEIRMNELDDVVDYFLILESNETFTGLPKKTYFANNRHRFAKFEHKIVYKFSTESSLKPGESPWDVERNTRIAMSGLIMLTMDTFPTESQTMVIMSDVDEIISKHTINLLRSCDFGQSLHLQLRDYLYSYEWMIGFTSWRASAQIWGTKSYYRHSKSTENILADAGWHCSFCFRTIGEYIIKMKGYSHADRITGRINLLDPKRIQDVICSGKDIFGMLPEAYSYLDLVSKMRLTPLKSAVGLPRYLIENAARFAFLLPGGCKREAQILA</sequence>
<proteinExistence type="predicted"/>
<dbReference type="PANTHER" id="PTHR12224:SF0">
    <property type="entry name" value="BETA-1,4-MANNOSYL-GLYCOPROTEIN 4-BETA-N-ACETYLGLUCOSAMINYLTRANSFERASE"/>
    <property type="match status" value="1"/>
</dbReference>
<evidence type="ECO:0000313" key="2">
    <source>
        <dbReference type="Proteomes" id="UP000807306"/>
    </source>
</evidence>
<accession>A0A9P6E4U7</accession>
<gene>
    <name evidence="1" type="ORF">CPB83DRAFT_864214</name>
</gene>
<dbReference type="Proteomes" id="UP000807306">
    <property type="component" value="Unassembled WGS sequence"/>
</dbReference>
<protein>
    <submittedName>
        <fullName evidence="1">Glycosyltransferase family 17 protein</fullName>
    </submittedName>
</protein>
<keyword evidence="2" id="KW-1185">Reference proteome</keyword>
<dbReference type="OrthoDB" id="6474464at2759"/>
<name>A0A9P6E4U7_9AGAR</name>
<dbReference type="GO" id="GO:0016020">
    <property type="term" value="C:membrane"/>
    <property type="evidence" value="ECO:0007669"/>
    <property type="project" value="InterPro"/>
</dbReference>
<dbReference type="EMBL" id="MU157940">
    <property type="protein sequence ID" value="KAF9522569.1"/>
    <property type="molecule type" value="Genomic_DNA"/>
</dbReference>